<feature type="region of interest" description="Disordered" evidence="1">
    <location>
        <begin position="141"/>
        <end position="170"/>
    </location>
</feature>
<evidence type="ECO:0000313" key="2">
    <source>
        <dbReference type="EMBL" id="KAG2108209.1"/>
    </source>
</evidence>
<dbReference type="OrthoDB" id="10451005at2759"/>
<evidence type="ECO:0000256" key="1">
    <source>
        <dbReference type="SAM" id="MobiDB-lite"/>
    </source>
</evidence>
<evidence type="ECO:0000313" key="3">
    <source>
        <dbReference type="Proteomes" id="UP000823399"/>
    </source>
</evidence>
<proteinExistence type="predicted"/>
<gene>
    <name evidence="2" type="ORF">F5147DRAFT_652930</name>
</gene>
<reference evidence="2" key="1">
    <citation type="journal article" date="2020" name="New Phytol.">
        <title>Comparative genomics reveals dynamic genome evolution in host specialist ectomycorrhizal fungi.</title>
        <authorList>
            <person name="Lofgren L.A."/>
            <person name="Nguyen N.H."/>
            <person name="Vilgalys R."/>
            <person name="Ruytinx J."/>
            <person name="Liao H.L."/>
            <person name="Branco S."/>
            <person name="Kuo A."/>
            <person name="LaButti K."/>
            <person name="Lipzen A."/>
            <person name="Andreopoulos W."/>
            <person name="Pangilinan J."/>
            <person name="Riley R."/>
            <person name="Hundley H."/>
            <person name="Na H."/>
            <person name="Barry K."/>
            <person name="Grigoriev I.V."/>
            <person name="Stajich J.E."/>
            <person name="Kennedy P.G."/>
        </authorList>
    </citation>
    <scope>NUCLEOTIDE SEQUENCE</scope>
    <source>
        <strain evidence="2">FC423</strain>
    </source>
</reference>
<comment type="caution">
    <text evidence="2">The sequence shown here is derived from an EMBL/GenBank/DDBJ whole genome shotgun (WGS) entry which is preliminary data.</text>
</comment>
<name>A0A9P7F7A6_9AGAM</name>
<dbReference type="GeneID" id="64695964"/>
<feature type="compositionally biased region" description="Polar residues" evidence="1">
    <location>
        <begin position="1"/>
        <end position="10"/>
    </location>
</feature>
<dbReference type="AlphaFoldDB" id="A0A9P7F7A6"/>
<dbReference type="Proteomes" id="UP000823399">
    <property type="component" value="Unassembled WGS sequence"/>
</dbReference>
<organism evidence="2 3">
    <name type="scientific">Suillus discolor</name>
    <dbReference type="NCBI Taxonomy" id="1912936"/>
    <lineage>
        <taxon>Eukaryota</taxon>
        <taxon>Fungi</taxon>
        <taxon>Dikarya</taxon>
        <taxon>Basidiomycota</taxon>
        <taxon>Agaricomycotina</taxon>
        <taxon>Agaricomycetes</taxon>
        <taxon>Agaricomycetidae</taxon>
        <taxon>Boletales</taxon>
        <taxon>Suillineae</taxon>
        <taxon>Suillaceae</taxon>
        <taxon>Suillus</taxon>
    </lineage>
</organism>
<keyword evidence="3" id="KW-1185">Reference proteome</keyword>
<dbReference type="RefSeq" id="XP_041292728.1">
    <property type="nucleotide sequence ID" value="XM_041433705.1"/>
</dbReference>
<feature type="region of interest" description="Disordered" evidence="1">
    <location>
        <begin position="1"/>
        <end position="28"/>
    </location>
</feature>
<accession>A0A9P7F7A6</accession>
<sequence>MHEISDSNVEQPMEVLTPNPDPRAPQNMQPSETVLPLAVVEHLTNTPVGWFDLLATNEWVDVLDTRLHSVEETLDWRLTVLEKRLSTSNLQWKATSSSLGNLSMALQKHRDNQIIHRHRESIFGDGSSQQRNVGLVDEEGVSHIGRQPGHVSTRRLDNNARSAPPGTSGE</sequence>
<dbReference type="EMBL" id="JABBWM010000028">
    <property type="protein sequence ID" value="KAG2108209.1"/>
    <property type="molecule type" value="Genomic_DNA"/>
</dbReference>
<protein>
    <submittedName>
        <fullName evidence="2">Uncharacterized protein</fullName>
    </submittedName>
</protein>